<organism evidence="1 2">
    <name type="scientific">Pleurodeles waltl</name>
    <name type="common">Iberian ribbed newt</name>
    <dbReference type="NCBI Taxonomy" id="8319"/>
    <lineage>
        <taxon>Eukaryota</taxon>
        <taxon>Metazoa</taxon>
        <taxon>Chordata</taxon>
        <taxon>Craniata</taxon>
        <taxon>Vertebrata</taxon>
        <taxon>Euteleostomi</taxon>
        <taxon>Amphibia</taxon>
        <taxon>Batrachia</taxon>
        <taxon>Caudata</taxon>
        <taxon>Salamandroidea</taxon>
        <taxon>Salamandridae</taxon>
        <taxon>Pleurodelinae</taxon>
        <taxon>Pleurodeles</taxon>
    </lineage>
</organism>
<proteinExistence type="predicted"/>
<reference evidence="1" key="1">
    <citation type="journal article" date="2022" name="bioRxiv">
        <title>Sequencing and chromosome-scale assembly of the giantPleurodeles waltlgenome.</title>
        <authorList>
            <person name="Brown T."/>
            <person name="Elewa A."/>
            <person name="Iarovenko S."/>
            <person name="Subramanian E."/>
            <person name="Araus A.J."/>
            <person name="Petzold A."/>
            <person name="Susuki M."/>
            <person name="Suzuki K.-i.T."/>
            <person name="Hayashi T."/>
            <person name="Toyoda A."/>
            <person name="Oliveira C."/>
            <person name="Osipova E."/>
            <person name="Leigh N.D."/>
            <person name="Simon A."/>
            <person name="Yun M.H."/>
        </authorList>
    </citation>
    <scope>NUCLEOTIDE SEQUENCE</scope>
    <source>
        <strain evidence="1">20211129_DDA</strain>
        <tissue evidence="1">Liver</tissue>
    </source>
</reference>
<dbReference type="EMBL" id="JANPWB010000012">
    <property type="protein sequence ID" value="KAJ1115501.1"/>
    <property type="molecule type" value="Genomic_DNA"/>
</dbReference>
<protein>
    <recommendedName>
        <fullName evidence="3">Soluble ligand binding domain-containing protein</fullName>
    </recommendedName>
</protein>
<name>A0AAV7NHS0_PLEWA</name>
<keyword evidence="2" id="KW-1185">Reference proteome</keyword>
<dbReference type="AlphaFoldDB" id="A0AAV7NHS0"/>
<evidence type="ECO:0008006" key="3">
    <source>
        <dbReference type="Google" id="ProtNLM"/>
    </source>
</evidence>
<evidence type="ECO:0000313" key="1">
    <source>
        <dbReference type="EMBL" id="KAJ1115501.1"/>
    </source>
</evidence>
<accession>A0AAV7NHS0</accession>
<sequence>MLLCITAAAQEKEACAPRRVRVYRLEEKRPHRRSPIFVGPPPDLIIEAIRKVGSLEGGPPFALGPLSKIVARGRGGDLISGPPVLLDPPNRVPELYSPYLVV</sequence>
<gene>
    <name evidence="1" type="ORF">NDU88_003725</name>
</gene>
<comment type="caution">
    <text evidence="1">The sequence shown here is derived from an EMBL/GenBank/DDBJ whole genome shotgun (WGS) entry which is preliminary data.</text>
</comment>
<dbReference type="Proteomes" id="UP001066276">
    <property type="component" value="Chromosome 8"/>
</dbReference>
<evidence type="ECO:0000313" key="2">
    <source>
        <dbReference type="Proteomes" id="UP001066276"/>
    </source>
</evidence>